<accession>A0A0F9NHV2</accession>
<name>A0A0F9NHV2_9ZZZZ</name>
<comment type="caution">
    <text evidence="2">The sequence shown here is derived from an EMBL/GenBank/DDBJ whole genome shotgun (WGS) entry which is preliminary data.</text>
</comment>
<evidence type="ECO:0000256" key="1">
    <source>
        <dbReference type="SAM" id="MobiDB-lite"/>
    </source>
</evidence>
<evidence type="ECO:0000313" key="2">
    <source>
        <dbReference type="EMBL" id="KKN11552.1"/>
    </source>
</evidence>
<organism evidence="2">
    <name type="scientific">marine sediment metagenome</name>
    <dbReference type="NCBI Taxonomy" id="412755"/>
    <lineage>
        <taxon>unclassified sequences</taxon>
        <taxon>metagenomes</taxon>
        <taxon>ecological metagenomes</taxon>
    </lineage>
</organism>
<reference evidence="2" key="1">
    <citation type="journal article" date="2015" name="Nature">
        <title>Complex archaea that bridge the gap between prokaryotes and eukaryotes.</title>
        <authorList>
            <person name="Spang A."/>
            <person name="Saw J.H."/>
            <person name="Jorgensen S.L."/>
            <person name="Zaremba-Niedzwiedzka K."/>
            <person name="Martijn J."/>
            <person name="Lind A.E."/>
            <person name="van Eijk R."/>
            <person name="Schleper C."/>
            <person name="Guy L."/>
            <person name="Ettema T.J."/>
        </authorList>
    </citation>
    <scope>NUCLEOTIDE SEQUENCE</scope>
</reference>
<feature type="compositionally biased region" description="Basic and acidic residues" evidence="1">
    <location>
        <begin position="422"/>
        <end position="473"/>
    </location>
</feature>
<protein>
    <submittedName>
        <fullName evidence="2">Uncharacterized protein</fullName>
    </submittedName>
</protein>
<dbReference type="AlphaFoldDB" id="A0A0F9NHV2"/>
<sequence>MPDNRKLLYQALKDKQLYNKTEGEFNVQFDSPEKQAMLHQAMQQKGLYSKGEQSFMQQFFEVDQRPIEELLDTQKIETNGQPKTIEAQQPEVFAGVTGPTQEKPLEEQVKEQPTAKPSKSTDPAKLSRTASFLANINQRFYGLPGEVLKAIGIGGAKISSLITGEEQDAQEGSTFYKVGQWYQDAIEELAPTNPEYQGELQESVGAAIGDLAGLVTGGGIARAATKAPQMLKLAKKAGLPVVEAIKNVAMGVISPEGLIGATQMGVSEYEQAKEGGATDDESFELFLKNAAVGSVLERIPVQLFWKRLDTATGGGVKLLLKKGLTGGIEEGTTEIMQQAYSNKSAQEVYDETRTIVDGMGEAGGIGFGLGFVLNAMGVRLRGLKKAATEPKDIEALTNAEQIVEKRLAEIKKNTDEILKIEKDATKEREIPESDQLQHPEAPEGELPTKTERSDSPDQSGEIKTETQPEEKVTPDVPVLKTKAGNEPNHAGVFISDDVEKIELKNKRKDWKGASDADVRIVQLENDKWVATASAQIGSGGFGSAPSINDKQYETRDEAIAANLNQITNWLNKNINPYSPTDVKAADRAYKWIQETYPKGMRGYRRSLLCRGVLYPSCKSTHKRKNL</sequence>
<proteinExistence type="predicted"/>
<dbReference type="EMBL" id="LAZR01004123">
    <property type="protein sequence ID" value="KKN11552.1"/>
    <property type="molecule type" value="Genomic_DNA"/>
</dbReference>
<feature type="region of interest" description="Disordered" evidence="1">
    <location>
        <begin position="422"/>
        <end position="484"/>
    </location>
</feature>
<feature type="region of interest" description="Disordered" evidence="1">
    <location>
        <begin position="97"/>
        <end position="126"/>
    </location>
</feature>
<gene>
    <name evidence="2" type="ORF">LCGC14_1025430</name>
</gene>